<keyword evidence="1" id="KW-0472">Membrane</keyword>
<accession>A0A6M2DBH9</accession>
<evidence type="ECO:0000313" key="2">
    <source>
        <dbReference type="EMBL" id="NOV43060.1"/>
    </source>
</evidence>
<name>A0A6M2DBH9_RHIMP</name>
<dbReference type="AlphaFoldDB" id="A0A6M2DBH9"/>
<keyword evidence="1" id="KW-0812">Transmembrane</keyword>
<protein>
    <submittedName>
        <fullName evidence="2">Putative secreted protein salivary gland overexpressed</fullName>
    </submittedName>
</protein>
<dbReference type="EMBL" id="GHWJ01010323">
    <property type="protein sequence ID" value="NOV43060.1"/>
    <property type="molecule type" value="Transcribed_RNA"/>
</dbReference>
<organism evidence="2">
    <name type="scientific">Rhipicephalus microplus</name>
    <name type="common">Cattle tick</name>
    <name type="synonym">Boophilus microplus</name>
    <dbReference type="NCBI Taxonomy" id="6941"/>
    <lineage>
        <taxon>Eukaryota</taxon>
        <taxon>Metazoa</taxon>
        <taxon>Ecdysozoa</taxon>
        <taxon>Arthropoda</taxon>
        <taxon>Chelicerata</taxon>
        <taxon>Arachnida</taxon>
        <taxon>Acari</taxon>
        <taxon>Parasitiformes</taxon>
        <taxon>Ixodida</taxon>
        <taxon>Ixodoidea</taxon>
        <taxon>Ixodidae</taxon>
        <taxon>Rhipicephalinae</taxon>
        <taxon>Rhipicephalus</taxon>
        <taxon>Boophilus</taxon>
    </lineage>
</organism>
<evidence type="ECO:0000256" key="1">
    <source>
        <dbReference type="SAM" id="Phobius"/>
    </source>
</evidence>
<sequence>MKLPEKCNEYTRYVILFVTCLRIILLCRCWIVHVLVIVKLGRSTLCVVRKRSEENCFQVGLLKLLFICESVCTPSQFLNLNKCRPACQ</sequence>
<reference evidence="2" key="1">
    <citation type="submission" date="2019-09" db="EMBL/GenBank/DDBJ databases">
        <title>Organ-specific transcriptomic study of the physiology of the cattle tick, Rhipicephalus microplus.</title>
        <authorList>
            <person name="Tirloni L."/>
            <person name="Braz G."/>
            <person name="Gandara A.C.P."/>
            <person name="Sabadin G.A."/>
            <person name="da Silva R.M."/>
            <person name="Guizzo M.G."/>
            <person name="Machado J.A."/>
            <person name="Costa E.P."/>
            <person name="Gomes H.F."/>
            <person name="Moraes J."/>
            <person name="Mota M.B.S."/>
            <person name="Mesquita R.D."/>
            <person name="Alvarenga P.H."/>
            <person name="Alves F."/>
            <person name="Seixas A."/>
            <person name="da Fonseca R.N."/>
            <person name="Fogaca A."/>
            <person name="Logullo C."/>
            <person name="Tanaka A."/>
            <person name="Daffre S."/>
            <person name="Termignoni C."/>
            <person name="Vaz I.S.Jr."/>
            <person name="Oliveira P.L."/>
            <person name="Ribeiro J.M."/>
        </authorList>
    </citation>
    <scope>NUCLEOTIDE SEQUENCE</scope>
    <source>
        <strain evidence="2">Porto Alegre</strain>
    </source>
</reference>
<feature type="transmembrane region" description="Helical" evidence="1">
    <location>
        <begin position="13"/>
        <end position="41"/>
    </location>
</feature>
<proteinExistence type="predicted"/>
<keyword evidence="1" id="KW-1133">Transmembrane helix</keyword>